<sequence length="132" mass="14709">MQTDTFSLQFTSFCGELKLMLSARESLKASLLWSKTTSDGETVQLIISSCRNISGSKAAATVMLPSGQSSWWHLYLLRVGDMWTSRAANECLLSKKTIQDRQKLCRKSKVGLQDPGAKLISLRNPLSKRLNI</sequence>
<keyword evidence="2" id="KW-1185">Reference proteome</keyword>
<name>A0ABU7DBF8_9TELE</name>
<reference evidence="1 2" key="1">
    <citation type="submission" date="2021-06" db="EMBL/GenBank/DDBJ databases">
        <authorList>
            <person name="Palmer J.M."/>
        </authorList>
    </citation>
    <scope>NUCLEOTIDE SEQUENCE [LARGE SCALE GENOMIC DNA]</scope>
    <source>
        <strain evidence="1 2">CL_MEX2019</strain>
        <tissue evidence="1">Muscle</tissue>
    </source>
</reference>
<protein>
    <submittedName>
        <fullName evidence="1">Uncharacterized protein</fullName>
    </submittedName>
</protein>
<dbReference type="EMBL" id="JAHUTJ010021168">
    <property type="protein sequence ID" value="MED6272483.1"/>
    <property type="molecule type" value="Genomic_DNA"/>
</dbReference>
<accession>A0ABU7DBF8</accession>
<evidence type="ECO:0000313" key="2">
    <source>
        <dbReference type="Proteomes" id="UP001352852"/>
    </source>
</evidence>
<gene>
    <name evidence="1" type="ORF">CHARACLAT_030871</name>
</gene>
<comment type="caution">
    <text evidence="1">The sequence shown here is derived from an EMBL/GenBank/DDBJ whole genome shotgun (WGS) entry which is preliminary data.</text>
</comment>
<dbReference type="Proteomes" id="UP001352852">
    <property type="component" value="Unassembled WGS sequence"/>
</dbReference>
<evidence type="ECO:0000313" key="1">
    <source>
        <dbReference type="EMBL" id="MED6272483.1"/>
    </source>
</evidence>
<proteinExistence type="predicted"/>
<organism evidence="1 2">
    <name type="scientific">Characodon lateralis</name>
    <dbReference type="NCBI Taxonomy" id="208331"/>
    <lineage>
        <taxon>Eukaryota</taxon>
        <taxon>Metazoa</taxon>
        <taxon>Chordata</taxon>
        <taxon>Craniata</taxon>
        <taxon>Vertebrata</taxon>
        <taxon>Euteleostomi</taxon>
        <taxon>Actinopterygii</taxon>
        <taxon>Neopterygii</taxon>
        <taxon>Teleostei</taxon>
        <taxon>Neoteleostei</taxon>
        <taxon>Acanthomorphata</taxon>
        <taxon>Ovalentaria</taxon>
        <taxon>Atherinomorphae</taxon>
        <taxon>Cyprinodontiformes</taxon>
        <taxon>Goodeidae</taxon>
        <taxon>Characodon</taxon>
    </lineage>
</organism>